<dbReference type="InterPro" id="IPR001709">
    <property type="entry name" value="Flavoprot_Pyr_Nucl_cyt_Rdtase"/>
</dbReference>
<dbReference type="PANTHER" id="PTHR34219:SF3">
    <property type="entry name" value="BLL7967 PROTEIN"/>
    <property type="match status" value="1"/>
</dbReference>
<evidence type="ECO:0000313" key="8">
    <source>
        <dbReference type="Proteomes" id="UP000326367"/>
    </source>
</evidence>
<dbReference type="SUPFAM" id="SSF52218">
    <property type="entry name" value="Flavoproteins"/>
    <property type="match status" value="1"/>
</dbReference>
<feature type="domain" description="Flavodoxin-like" evidence="5">
    <location>
        <begin position="384"/>
        <end position="521"/>
    </location>
</feature>
<dbReference type="Gene3D" id="1.20.990.10">
    <property type="entry name" value="NADPH-cytochrome p450 Reductase, Chain A, domain 3"/>
    <property type="match status" value="1"/>
</dbReference>
<accession>A0ABQ6T5E1</accession>
<dbReference type="InterPro" id="IPR001433">
    <property type="entry name" value="OxRdtase_FAD/NAD-bd"/>
</dbReference>
<dbReference type="InterPro" id="IPR001094">
    <property type="entry name" value="Flavdoxin-like"/>
</dbReference>
<keyword evidence="3" id="KW-0813">Transport</keyword>
<reference evidence="7 8" key="1">
    <citation type="journal article" date="2020" name="Antonie Van Leeuwenhoek">
        <title>Stenotrophomonas cyclobalanopsidis sp. nov., isolated from the leaf spot disease of Cyclobalanopsis patelliformis.</title>
        <authorList>
            <person name="Bian D.R."/>
            <person name="Xue H."/>
            <person name="Piao C.G."/>
            <person name="Li Y."/>
        </authorList>
    </citation>
    <scope>NUCLEOTIDE SEQUENCE [LARGE SCALE GENOMIC DNA]</scope>
    <source>
        <strain evidence="7 8">TPQG1-4</strain>
    </source>
</reference>
<dbReference type="PROSITE" id="PS50902">
    <property type="entry name" value="FLAVODOXIN_LIKE"/>
    <property type="match status" value="1"/>
</dbReference>
<dbReference type="CDD" id="cd06200">
    <property type="entry name" value="SiR_like1"/>
    <property type="match status" value="1"/>
</dbReference>
<dbReference type="InterPro" id="IPR023173">
    <property type="entry name" value="NADPH_Cyt_P450_Rdtase_alpha"/>
</dbReference>
<dbReference type="PROSITE" id="PS51384">
    <property type="entry name" value="FAD_FR"/>
    <property type="match status" value="1"/>
</dbReference>
<keyword evidence="4" id="KW-0812">Transmembrane</keyword>
<dbReference type="Pfam" id="PF00258">
    <property type="entry name" value="Flavodoxin_1"/>
    <property type="match status" value="1"/>
</dbReference>
<dbReference type="Pfam" id="PF00175">
    <property type="entry name" value="NAD_binding_1"/>
    <property type="match status" value="1"/>
</dbReference>
<keyword evidence="8" id="KW-1185">Reference proteome</keyword>
<evidence type="ECO:0000256" key="2">
    <source>
        <dbReference type="ARBA" id="ARBA00022643"/>
    </source>
</evidence>
<feature type="transmembrane region" description="Helical" evidence="4">
    <location>
        <begin position="138"/>
        <end position="159"/>
    </location>
</feature>
<dbReference type="PRINTS" id="PR00371">
    <property type="entry name" value="FPNCR"/>
</dbReference>
<keyword evidence="1" id="KW-0285">Flavoprotein</keyword>
<evidence type="ECO:0000256" key="3">
    <source>
        <dbReference type="ARBA" id="ARBA00022982"/>
    </source>
</evidence>
<feature type="domain" description="FAD-binding FR-type" evidence="6">
    <location>
        <begin position="537"/>
        <end position="704"/>
    </location>
</feature>
<sequence>MFKNVLFQLHWLLGITAGTILAMMGLSGATLSFEDELLRAANPGFAAIAEHHDDGQQPLALSELVPLLQAGSERPLQRLRVDATGQRPSVARFAGGKDHWVYFNPYNGERFSHLRGQAFFDFVEDLHRHLAAGERGKVVVGSCAIALLFFALSGLYLRWPRRWWHWRSWLAVEWKRSGRGFLWSLHSVIGTWVLLIYLMSALTGLWWSFDWYRSAANSVLGVTPPAKHKVAPDAVLDLQHVEDTLYAQPGVRSGYIDLRLPEKPGQVLNVRVMSGDPALRGGHHDRAHDLLQLDPASGALLDARPYARQGIGGTLATSVFALHSGSYFGLPGRVVVMFSSLAMCLFFITGWMLYLDRRRSQRAARALRKTLPAAQGSGAEGTPWRVIHASQSGLAEQLAWRAAAQLQAAGHPVQVLPLARVTAALLQDSPQILFVLSTFGDGEPPDNARRAARQLLAQRVDLSNLRHGMLALGDRQYPHYCAFGAAVDTWLAGNGAQPLFPRIDVDAASVVALRQWQRELGALTGIVTDDSVLPPATQMHDWQLLAREELNPGSLGGAIWKIRLAPPAGTTWQAGDILHIAPRNSTQHAAAVLQAYGLDPLQPLLLDGTTRTLLELAGKRALPDEGAALPVQDAALWLAGLPELPGREYSIASCAADGAVELVVRLVHDAAGRAGLGSGWLSLHAPLGTRIAARVHRNPGFHRQDGAPMVLVGNGTGIAGLRSLLREAAQHDQHGHWLLFGERQRAHDQLFAEEIAQWQAEGHLARVDLAFSRDADGGGYVQHRLQAAAAELQAWLARGAVIHVCGSLQGMAEGVDQVLRAALGDDGVETLLENGRYRRDVY</sequence>
<name>A0ABQ6T5E1_9GAMM</name>
<proteinExistence type="predicted"/>
<gene>
    <name evidence="7" type="ORF">FJU31_00260</name>
</gene>
<evidence type="ECO:0000259" key="5">
    <source>
        <dbReference type="PROSITE" id="PS50902"/>
    </source>
</evidence>
<keyword evidence="4" id="KW-1133">Transmembrane helix</keyword>
<keyword evidence="3" id="KW-0249">Electron transport</keyword>
<dbReference type="SUPFAM" id="SSF63380">
    <property type="entry name" value="Riboflavin synthase domain-like"/>
    <property type="match status" value="1"/>
</dbReference>
<dbReference type="RefSeq" id="WP_150452999.1">
    <property type="nucleotide sequence ID" value="NZ_VYKI01000001.1"/>
</dbReference>
<evidence type="ECO:0000256" key="4">
    <source>
        <dbReference type="SAM" id="Phobius"/>
    </source>
</evidence>
<dbReference type="Gene3D" id="3.40.50.80">
    <property type="entry name" value="Nucleotide-binding domain of ferredoxin-NADP reductase (FNR) module"/>
    <property type="match status" value="1"/>
</dbReference>
<dbReference type="Proteomes" id="UP000326367">
    <property type="component" value="Unassembled WGS sequence"/>
</dbReference>
<dbReference type="Gene3D" id="3.40.50.360">
    <property type="match status" value="1"/>
</dbReference>
<organism evidence="7 8">
    <name type="scientific">Stenotrophomonas cyclobalanopsidis</name>
    <dbReference type="NCBI Taxonomy" id="2771362"/>
    <lineage>
        <taxon>Bacteria</taxon>
        <taxon>Pseudomonadati</taxon>
        <taxon>Pseudomonadota</taxon>
        <taxon>Gammaproteobacteria</taxon>
        <taxon>Lysobacterales</taxon>
        <taxon>Lysobacteraceae</taxon>
        <taxon>Stenotrophomonas</taxon>
    </lineage>
</organism>
<evidence type="ECO:0000256" key="1">
    <source>
        <dbReference type="ARBA" id="ARBA00022630"/>
    </source>
</evidence>
<dbReference type="EMBL" id="VYKI01000001">
    <property type="protein sequence ID" value="KAA9004322.1"/>
    <property type="molecule type" value="Genomic_DNA"/>
</dbReference>
<keyword evidence="4" id="KW-0472">Membrane</keyword>
<feature type="transmembrane region" description="Helical" evidence="4">
    <location>
        <begin position="334"/>
        <end position="355"/>
    </location>
</feature>
<dbReference type="InterPro" id="IPR008254">
    <property type="entry name" value="Flavodoxin/NO_synth"/>
</dbReference>
<dbReference type="Pfam" id="PF03929">
    <property type="entry name" value="PepSY_TM"/>
    <property type="match status" value="1"/>
</dbReference>
<dbReference type="InterPro" id="IPR005625">
    <property type="entry name" value="PepSY-ass_TM"/>
</dbReference>
<dbReference type="InterPro" id="IPR029039">
    <property type="entry name" value="Flavoprotein-like_sf"/>
</dbReference>
<dbReference type="Gene3D" id="2.40.30.10">
    <property type="entry name" value="Translation factors"/>
    <property type="match status" value="1"/>
</dbReference>
<dbReference type="InterPro" id="IPR017938">
    <property type="entry name" value="Riboflavin_synthase-like_b-brl"/>
</dbReference>
<evidence type="ECO:0000313" key="7">
    <source>
        <dbReference type="EMBL" id="KAA9004322.1"/>
    </source>
</evidence>
<evidence type="ECO:0000259" key="6">
    <source>
        <dbReference type="PROSITE" id="PS51384"/>
    </source>
</evidence>
<dbReference type="PANTHER" id="PTHR34219">
    <property type="entry name" value="IRON-REGULATED INNER MEMBRANE PROTEIN-RELATED"/>
    <property type="match status" value="1"/>
</dbReference>
<protein>
    <submittedName>
        <fullName evidence="7">Iron-uptake factor</fullName>
    </submittedName>
</protein>
<comment type="caution">
    <text evidence="7">The sequence shown here is derived from an EMBL/GenBank/DDBJ whole genome shotgun (WGS) entry which is preliminary data.</text>
</comment>
<dbReference type="PRINTS" id="PR00369">
    <property type="entry name" value="FLAVODOXIN"/>
</dbReference>
<feature type="transmembrane region" description="Helical" evidence="4">
    <location>
        <begin position="180"/>
        <end position="207"/>
    </location>
</feature>
<dbReference type="SUPFAM" id="SSF52343">
    <property type="entry name" value="Ferredoxin reductase-like, C-terminal NADP-linked domain"/>
    <property type="match status" value="1"/>
</dbReference>
<keyword evidence="2" id="KW-0288">FMN</keyword>
<dbReference type="InterPro" id="IPR039261">
    <property type="entry name" value="FNR_nucleotide-bd"/>
</dbReference>
<dbReference type="InterPro" id="IPR017927">
    <property type="entry name" value="FAD-bd_FR_type"/>
</dbReference>
<feature type="transmembrane region" description="Helical" evidence="4">
    <location>
        <begin position="12"/>
        <end position="33"/>
    </location>
</feature>